<name>A0AAE3W537_9ACTN</name>
<evidence type="ECO:0000313" key="2">
    <source>
        <dbReference type="EMBL" id="MDQ0370013.1"/>
    </source>
</evidence>
<feature type="compositionally biased region" description="Polar residues" evidence="1">
    <location>
        <begin position="32"/>
        <end position="42"/>
    </location>
</feature>
<feature type="compositionally biased region" description="Basic and acidic residues" evidence="1">
    <location>
        <begin position="1"/>
        <end position="22"/>
    </location>
</feature>
<dbReference type="AlphaFoldDB" id="A0AAE3W537"/>
<comment type="caution">
    <text evidence="2">The sequence shown here is derived from an EMBL/GenBank/DDBJ whole genome shotgun (WGS) entry which is preliminary data.</text>
</comment>
<accession>A0AAE3W537</accession>
<reference evidence="2 3" key="1">
    <citation type="submission" date="2023-07" db="EMBL/GenBank/DDBJ databases">
        <title>Sequencing the genomes of 1000 actinobacteria strains.</title>
        <authorList>
            <person name="Klenk H.-P."/>
        </authorList>
    </citation>
    <scope>NUCLEOTIDE SEQUENCE [LARGE SCALE GENOMIC DNA]</scope>
    <source>
        <strain evidence="2 3">DSM 44709</strain>
    </source>
</reference>
<evidence type="ECO:0000256" key="1">
    <source>
        <dbReference type="SAM" id="MobiDB-lite"/>
    </source>
</evidence>
<sequence length="83" mass="8838">MRDGTESRVRQPEAVSGRKLEQRQGLPCASAINRSRTFSSNGLRPVSRIRASPSLSPPTARPGSASSSFGGQGVRSPFGRSRP</sequence>
<gene>
    <name evidence="2" type="ORF">J2S42_006682</name>
</gene>
<proteinExistence type="predicted"/>
<keyword evidence="3" id="KW-1185">Reference proteome</keyword>
<organism evidence="2 3">
    <name type="scientific">Catenuloplanes indicus</name>
    <dbReference type="NCBI Taxonomy" id="137267"/>
    <lineage>
        <taxon>Bacteria</taxon>
        <taxon>Bacillati</taxon>
        <taxon>Actinomycetota</taxon>
        <taxon>Actinomycetes</taxon>
        <taxon>Micromonosporales</taxon>
        <taxon>Micromonosporaceae</taxon>
        <taxon>Catenuloplanes</taxon>
    </lineage>
</organism>
<protein>
    <submittedName>
        <fullName evidence="2">Uncharacterized protein</fullName>
    </submittedName>
</protein>
<evidence type="ECO:0000313" key="3">
    <source>
        <dbReference type="Proteomes" id="UP001240236"/>
    </source>
</evidence>
<dbReference type="Proteomes" id="UP001240236">
    <property type="component" value="Unassembled WGS sequence"/>
</dbReference>
<feature type="region of interest" description="Disordered" evidence="1">
    <location>
        <begin position="1"/>
        <end position="83"/>
    </location>
</feature>
<dbReference type="EMBL" id="JAUSUZ010000001">
    <property type="protein sequence ID" value="MDQ0370013.1"/>
    <property type="molecule type" value="Genomic_DNA"/>
</dbReference>